<comment type="caution">
    <text evidence="3">The sequence shown here is derived from an EMBL/GenBank/DDBJ whole genome shotgun (WGS) entry which is preliminary data.</text>
</comment>
<dbReference type="Proteomes" id="UP001195483">
    <property type="component" value="Unassembled WGS sequence"/>
</dbReference>
<proteinExistence type="predicted"/>
<keyword evidence="2" id="KW-0472">Membrane</keyword>
<evidence type="ECO:0000256" key="1">
    <source>
        <dbReference type="SAM" id="MobiDB-lite"/>
    </source>
</evidence>
<evidence type="ECO:0000313" key="4">
    <source>
        <dbReference type="Proteomes" id="UP001195483"/>
    </source>
</evidence>
<keyword evidence="2" id="KW-0812">Transmembrane</keyword>
<dbReference type="EMBL" id="JAEAOA010001254">
    <property type="protein sequence ID" value="KAK3578238.1"/>
    <property type="molecule type" value="Genomic_DNA"/>
</dbReference>
<reference evidence="3" key="1">
    <citation type="journal article" date="2021" name="Genome Biol. Evol.">
        <title>A High-Quality Reference Genome for a Parasitic Bivalve with Doubly Uniparental Inheritance (Bivalvia: Unionida).</title>
        <authorList>
            <person name="Smith C.H."/>
        </authorList>
    </citation>
    <scope>NUCLEOTIDE SEQUENCE</scope>
    <source>
        <strain evidence="3">CHS0354</strain>
    </source>
</reference>
<organism evidence="3 4">
    <name type="scientific">Potamilus streckersoni</name>
    <dbReference type="NCBI Taxonomy" id="2493646"/>
    <lineage>
        <taxon>Eukaryota</taxon>
        <taxon>Metazoa</taxon>
        <taxon>Spiralia</taxon>
        <taxon>Lophotrochozoa</taxon>
        <taxon>Mollusca</taxon>
        <taxon>Bivalvia</taxon>
        <taxon>Autobranchia</taxon>
        <taxon>Heteroconchia</taxon>
        <taxon>Palaeoheterodonta</taxon>
        <taxon>Unionida</taxon>
        <taxon>Unionoidea</taxon>
        <taxon>Unionidae</taxon>
        <taxon>Ambleminae</taxon>
        <taxon>Lampsilini</taxon>
        <taxon>Potamilus</taxon>
    </lineage>
</organism>
<evidence type="ECO:0000256" key="2">
    <source>
        <dbReference type="SAM" id="Phobius"/>
    </source>
</evidence>
<keyword evidence="2" id="KW-1133">Transmembrane helix</keyword>
<protein>
    <submittedName>
        <fullName evidence="3">Uncharacterized protein</fullName>
    </submittedName>
</protein>
<accession>A0AAE0RRN5</accession>
<gene>
    <name evidence="3" type="ORF">CHS0354_020616</name>
</gene>
<feature type="transmembrane region" description="Helical" evidence="2">
    <location>
        <begin position="129"/>
        <end position="150"/>
    </location>
</feature>
<reference evidence="3" key="3">
    <citation type="submission" date="2023-05" db="EMBL/GenBank/DDBJ databases">
        <authorList>
            <person name="Smith C.H."/>
        </authorList>
    </citation>
    <scope>NUCLEOTIDE SEQUENCE</scope>
    <source>
        <strain evidence="3">CHS0354</strain>
        <tissue evidence="3">Mantle</tissue>
    </source>
</reference>
<reference evidence="3" key="2">
    <citation type="journal article" date="2021" name="Genome Biol. Evol.">
        <title>Developing a high-quality reference genome for a parasitic bivalve with doubly uniparental inheritance (Bivalvia: Unionida).</title>
        <authorList>
            <person name="Smith C.H."/>
        </authorList>
    </citation>
    <scope>NUCLEOTIDE SEQUENCE</scope>
    <source>
        <strain evidence="3">CHS0354</strain>
        <tissue evidence="3">Mantle</tissue>
    </source>
</reference>
<name>A0AAE0RRN5_9BIVA</name>
<keyword evidence="4" id="KW-1185">Reference proteome</keyword>
<evidence type="ECO:0000313" key="3">
    <source>
        <dbReference type="EMBL" id="KAK3578238.1"/>
    </source>
</evidence>
<feature type="region of interest" description="Disordered" evidence="1">
    <location>
        <begin position="194"/>
        <end position="218"/>
    </location>
</feature>
<sequence>MEQTCRLFYALLHTSNSARLEPFITPAPYYVGKYIPTATCKMFSEPLCGASMQPSYSIGSSDILYFRADLFFHIAEYENNRVLSADEAKRFLDGHADELYNVRFENKIISIESSLKSDLPENESTKTTYVLAAVIGLLALVILIVGYMFFSSSNRYKRKLRAAMPTEKEMNNLKKEDFTVPGCNVYANRENPLLKAEPAPPGYDEIDATSHNSLDENE</sequence>
<dbReference type="AlphaFoldDB" id="A0AAE0RRN5"/>
<feature type="non-terminal residue" evidence="3">
    <location>
        <position position="218"/>
    </location>
</feature>